<gene>
    <name evidence="2" type="ORF">TRIUR3_24437</name>
</gene>
<dbReference type="AlphaFoldDB" id="M7ZES7"/>
<proteinExistence type="predicted"/>
<feature type="region of interest" description="Disordered" evidence="1">
    <location>
        <begin position="61"/>
        <end position="91"/>
    </location>
</feature>
<organism evidence="2">
    <name type="scientific">Triticum urartu</name>
    <name type="common">Red wild einkorn</name>
    <name type="synonym">Crithodium urartu</name>
    <dbReference type="NCBI Taxonomy" id="4572"/>
    <lineage>
        <taxon>Eukaryota</taxon>
        <taxon>Viridiplantae</taxon>
        <taxon>Streptophyta</taxon>
        <taxon>Embryophyta</taxon>
        <taxon>Tracheophyta</taxon>
        <taxon>Spermatophyta</taxon>
        <taxon>Magnoliopsida</taxon>
        <taxon>Liliopsida</taxon>
        <taxon>Poales</taxon>
        <taxon>Poaceae</taxon>
        <taxon>BOP clade</taxon>
        <taxon>Pooideae</taxon>
        <taxon>Triticodae</taxon>
        <taxon>Triticeae</taxon>
        <taxon>Triticinae</taxon>
        <taxon>Triticum</taxon>
    </lineage>
</organism>
<evidence type="ECO:0000256" key="1">
    <source>
        <dbReference type="SAM" id="MobiDB-lite"/>
    </source>
</evidence>
<sequence length="107" mass="10583">MAGWCLVRGETGSSFVLDAMHHACCGAATQMGRALDNGLVRNNLFTQWVAKAGTAAKACGKASAKEKGGDAPGKGNGEAGAGKASAKEKGGCNALDAAIAPTCRGTT</sequence>
<name>M7ZES7_TRIUA</name>
<feature type="compositionally biased region" description="Gly residues" evidence="1">
    <location>
        <begin position="70"/>
        <end position="80"/>
    </location>
</feature>
<reference evidence="2" key="1">
    <citation type="journal article" date="2013" name="Nature">
        <title>Draft genome of the wheat A-genome progenitor Triticum urartu.</title>
        <authorList>
            <person name="Ling H.Q."/>
            <person name="Zhao S."/>
            <person name="Liu D."/>
            <person name="Wang J."/>
            <person name="Sun H."/>
            <person name="Zhang C."/>
            <person name="Fan H."/>
            <person name="Li D."/>
            <person name="Dong L."/>
            <person name="Tao Y."/>
            <person name="Gao C."/>
            <person name="Wu H."/>
            <person name="Li Y."/>
            <person name="Cui Y."/>
            <person name="Guo X."/>
            <person name="Zheng S."/>
            <person name="Wang B."/>
            <person name="Yu K."/>
            <person name="Liang Q."/>
            <person name="Yang W."/>
            <person name="Lou X."/>
            <person name="Chen J."/>
            <person name="Feng M."/>
            <person name="Jian J."/>
            <person name="Zhang X."/>
            <person name="Luo G."/>
            <person name="Jiang Y."/>
            <person name="Liu J."/>
            <person name="Wang Z."/>
            <person name="Sha Y."/>
            <person name="Zhang B."/>
            <person name="Wu H."/>
            <person name="Tang D."/>
            <person name="Shen Q."/>
            <person name="Xue P."/>
            <person name="Zou S."/>
            <person name="Wang X."/>
            <person name="Liu X."/>
            <person name="Wang F."/>
            <person name="Yang Y."/>
            <person name="An X."/>
            <person name="Dong Z."/>
            <person name="Zhang K."/>
            <person name="Zhang X."/>
            <person name="Luo M.C."/>
            <person name="Dvorak J."/>
            <person name="Tong Y."/>
            <person name="Wang J."/>
            <person name="Yang H."/>
            <person name="Li Z."/>
            <person name="Wang D."/>
            <person name="Zhang A."/>
            <person name="Wang J."/>
        </authorList>
    </citation>
    <scope>NUCLEOTIDE SEQUENCE</scope>
</reference>
<evidence type="ECO:0000313" key="2">
    <source>
        <dbReference type="EMBL" id="EMS50915.1"/>
    </source>
</evidence>
<protein>
    <submittedName>
        <fullName evidence="2">Uncharacterized protein</fullName>
    </submittedName>
</protein>
<dbReference type="EMBL" id="KD226772">
    <property type="protein sequence ID" value="EMS50915.1"/>
    <property type="molecule type" value="Genomic_DNA"/>
</dbReference>
<accession>M7ZES7</accession>